<feature type="transmembrane region" description="Helical" evidence="10">
    <location>
        <begin position="303"/>
        <end position="324"/>
    </location>
</feature>
<reference evidence="14 15" key="1">
    <citation type="submission" date="2024-09" db="EMBL/GenBank/DDBJ databases">
        <authorList>
            <person name="Sun Q."/>
            <person name="Mori K."/>
        </authorList>
    </citation>
    <scope>NUCLEOTIDE SEQUENCE [LARGE SCALE GENOMIC DNA]</scope>
    <source>
        <strain evidence="14 15">TBRC 2205</strain>
    </source>
</reference>
<evidence type="ECO:0000256" key="3">
    <source>
        <dbReference type="ARBA" id="ARBA00022692"/>
    </source>
</evidence>
<keyword evidence="15" id="KW-1185">Reference proteome</keyword>
<protein>
    <submittedName>
        <fullName evidence="14">Copper resistance CopC family protein</fullName>
    </submittedName>
</protein>
<evidence type="ECO:0000259" key="13">
    <source>
        <dbReference type="Pfam" id="PF05425"/>
    </source>
</evidence>
<keyword evidence="6 10" id="KW-1133">Transmembrane helix</keyword>
<feature type="transmembrane region" description="Helical" evidence="10">
    <location>
        <begin position="234"/>
        <end position="253"/>
    </location>
</feature>
<feature type="transmembrane region" description="Helical" evidence="10">
    <location>
        <begin position="374"/>
        <end position="400"/>
    </location>
</feature>
<comment type="caution">
    <text evidence="14">The sequence shown here is derived from an EMBL/GenBank/DDBJ whole genome shotgun (WGS) entry which is preliminary data.</text>
</comment>
<evidence type="ECO:0000256" key="1">
    <source>
        <dbReference type="ARBA" id="ARBA00004651"/>
    </source>
</evidence>
<evidence type="ECO:0000313" key="14">
    <source>
        <dbReference type="EMBL" id="MFC0566472.1"/>
    </source>
</evidence>
<feature type="transmembrane region" description="Helical" evidence="10">
    <location>
        <begin position="344"/>
        <end position="362"/>
    </location>
</feature>
<feature type="domain" description="Copper resistance protein D" evidence="13">
    <location>
        <begin position="374"/>
        <end position="470"/>
    </location>
</feature>
<evidence type="ECO:0000256" key="11">
    <source>
        <dbReference type="SAM" id="SignalP"/>
    </source>
</evidence>
<keyword evidence="4" id="KW-0479">Metal-binding</keyword>
<dbReference type="EMBL" id="JBHLUE010000016">
    <property type="protein sequence ID" value="MFC0566472.1"/>
    <property type="molecule type" value="Genomic_DNA"/>
</dbReference>
<comment type="subcellular location">
    <subcellularLocation>
        <location evidence="1">Cell membrane</location>
        <topology evidence="1">Multi-pass membrane protein</topology>
    </subcellularLocation>
</comment>
<evidence type="ECO:0000256" key="9">
    <source>
        <dbReference type="SAM" id="MobiDB-lite"/>
    </source>
</evidence>
<gene>
    <name evidence="14" type="ORF">ACFFHU_20325</name>
</gene>
<feature type="region of interest" description="Disordered" evidence="9">
    <location>
        <begin position="637"/>
        <end position="682"/>
    </location>
</feature>
<dbReference type="RefSeq" id="WP_377341120.1">
    <property type="nucleotide sequence ID" value="NZ_JBHLUE010000016.1"/>
</dbReference>
<accession>A0ABV6P0B9</accession>
<evidence type="ECO:0000256" key="5">
    <source>
        <dbReference type="ARBA" id="ARBA00022729"/>
    </source>
</evidence>
<feature type="transmembrane region" description="Helical" evidence="10">
    <location>
        <begin position="165"/>
        <end position="186"/>
    </location>
</feature>
<organism evidence="14 15">
    <name type="scientific">Plantactinospora siamensis</name>
    <dbReference type="NCBI Taxonomy" id="555372"/>
    <lineage>
        <taxon>Bacteria</taxon>
        <taxon>Bacillati</taxon>
        <taxon>Actinomycetota</taxon>
        <taxon>Actinomycetes</taxon>
        <taxon>Micromonosporales</taxon>
        <taxon>Micromonosporaceae</taxon>
        <taxon>Plantactinospora</taxon>
    </lineage>
</organism>
<dbReference type="InterPro" id="IPR007348">
    <property type="entry name" value="CopC_dom"/>
</dbReference>
<evidence type="ECO:0000313" key="15">
    <source>
        <dbReference type="Proteomes" id="UP001589894"/>
    </source>
</evidence>
<evidence type="ECO:0000256" key="2">
    <source>
        <dbReference type="ARBA" id="ARBA00022475"/>
    </source>
</evidence>
<feature type="domain" description="CopC" evidence="12">
    <location>
        <begin position="30"/>
        <end position="140"/>
    </location>
</feature>
<keyword evidence="3 10" id="KW-0812">Transmembrane</keyword>
<dbReference type="Pfam" id="PF05425">
    <property type="entry name" value="CopD"/>
    <property type="match status" value="1"/>
</dbReference>
<evidence type="ECO:0000256" key="7">
    <source>
        <dbReference type="ARBA" id="ARBA00023008"/>
    </source>
</evidence>
<dbReference type="InterPro" id="IPR014755">
    <property type="entry name" value="Cu-Rt/internalin_Ig-like"/>
</dbReference>
<dbReference type="SUPFAM" id="SSF81296">
    <property type="entry name" value="E set domains"/>
    <property type="match status" value="1"/>
</dbReference>
<proteinExistence type="predicted"/>
<sequence>MSVSRLARTAFALFLGALAPLAAAAPASAHAYLAASAPADGAVLDRAPEVLTLTFTERVEASAARVDLVDGDGRHWAVTSLAVRPAGEAGAPGTAEAGTESPVILVAGLPALPPNVYHVGWRTLSSDDLHTTSGTLVFGVGRAVGPAAGPAGPAGPGPRETAARAVGLVGLAVLLGGAGLALITLITGRRRTGRAAAAADAADAAVGGAVAGGAVAGGGAAGGAGLRRRLLGTAAYGGAAALVATPIQLVVQVGGGDPVRRSVLLEQLTAGRWLLRELGLAVLLAVVLGVRRRGVPAGTGARAAVAGLGAAGALAAATGTALLGHQGGGRTLTLLAGTAHVLAAGGWAGAVLVAAAALLPLSGTGRRQDIPVRAVLHAFAVLAVTCLTVLTITGLLLTGAEVSTVDALLTSPYGLLLVAKVAAVGVAGLLGLRTARRLRVTGPGDAALPRRGLAAEAAVLAGVLVLAGALAAAGPARGPRYAVAGPSRTVPEVSGQAADLVDTVAIRPNLPGRNVVTITVNDTRRPAPARVTGVSVQLTAPDGTTRLHPVTRTADGWTVPVDDIRAAGAWRVAVTVLREGLPPVTDPHSWIVPAAPSAAAPVRVSAAPLRPGVDLLAVLAALVGAGVAAGWLRRRAAAGRPGPRTGPDRSAGRTPRATRSAWGYSSAGPGGAAGRPGRAGPG</sequence>
<evidence type="ECO:0000256" key="10">
    <source>
        <dbReference type="SAM" id="Phobius"/>
    </source>
</evidence>
<dbReference type="Pfam" id="PF04234">
    <property type="entry name" value="CopC"/>
    <property type="match status" value="1"/>
</dbReference>
<evidence type="ECO:0000256" key="8">
    <source>
        <dbReference type="ARBA" id="ARBA00023136"/>
    </source>
</evidence>
<evidence type="ECO:0000256" key="6">
    <source>
        <dbReference type="ARBA" id="ARBA00022989"/>
    </source>
</evidence>
<evidence type="ECO:0000256" key="4">
    <source>
        <dbReference type="ARBA" id="ARBA00022723"/>
    </source>
</evidence>
<feature type="transmembrane region" description="Helical" evidence="10">
    <location>
        <begin position="453"/>
        <end position="473"/>
    </location>
</feature>
<feature type="signal peptide" evidence="11">
    <location>
        <begin position="1"/>
        <end position="24"/>
    </location>
</feature>
<keyword evidence="7" id="KW-0186">Copper</keyword>
<feature type="transmembrane region" description="Helical" evidence="10">
    <location>
        <begin position="412"/>
        <end position="432"/>
    </location>
</feature>
<evidence type="ECO:0000259" key="12">
    <source>
        <dbReference type="Pfam" id="PF04234"/>
    </source>
</evidence>
<keyword evidence="8 10" id="KW-0472">Membrane</keyword>
<feature type="transmembrane region" description="Helical" evidence="10">
    <location>
        <begin position="273"/>
        <end position="291"/>
    </location>
</feature>
<feature type="chain" id="PRO_5046712363" evidence="11">
    <location>
        <begin position="25"/>
        <end position="682"/>
    </location>
</feature>
<keyword evidence="2" id="KW-1003">Cell membrane</keyword>
<dbReference type="InterPro" id="IPR008457">
    <property type="entry name" value="Cu-R_CopD_dom"/>
</dbReference>
<feature type="compositionally biased region" description="Gly residues" evidence="9">
    <location>
        <begin position="668"/>
        <end position="682"/>
    </location>
</feature>
<keyword evidence="5 11" id="KW-0732">Signal</keyword>
<dbReference type="Proteomes" id="UP001589894">
    <property type="component" value="Unassembled WGS sequence"/>
</dbReference>
<dbReference type="PANTHER" id="PTHR34820:SF4">
    <property type="entry name" value="INNER MEMBRANE PROTEIN YEBZ"/>
    <property type="match status" value="1"/>
</dbReference>
<dbReference type="PANTHER" id="PTHR34820">
    <property type="entry name" value="INNER MEMBRANE PROTEIN YEBZ"/>
    <property type="match status" value="1"/>
</dbReference>
<dbReference type="InterPro" id="IPR014756">
    <property type="entry name" value="Ig_E-set"/>
</dbReference>
<dbReference type="InterPro" id="IPR032694">
    <property type="entry name" value="CopC/D"/>
</dbReference>
<dbReference type="Gene3D" id="2.60.40.1220">
    <property type="match status" value="1"/>
</dbReference>
<name>A0ABV6P0B9_9ACTN</name>